<gene>
    <name evidence="2" type="ORF">MRATA1EN1_LOCUS6039</name>
</gene>
<feature type="region of interest" description="Disordered" evidence="1">
    <location>
        <begin position="192"/>
        <end position="242"/>
    </location>
</feature>
<feature type="region of interest" description="Disordered" evidence="1">
    <location>
        <begin position="110"/>
        <end position="170"/>
    </location>
</feature>
<accession>A0ABN8Y932</accession>
<sequence length="254" mass="26540">MNKYPRASGAGKGRGGGVRPAGRTGGAEAGREELAGLCCAGPGTAVAAAAAEPRDKELGSIERRSDSRAPREALPGRPRQLHLAATGRLKTRRFPLATFLLLPVPSVSLSSSFVTPSSPANADPLSAGSAEGRGQPALRGSSTLPPGAGRSAAPLRAPRGQVRPPPAWAWRPRFNTSQAEERLLRLAARRGRGRNPSCCRRPQLLSRGPRRAGTGAAGGRGTAFRTRGASPGQAQGGSDCRHRARPEFGRRIWC</sequence>
<dbReference type="Proteomes" id="UP001176941">
    <property type="component" value="Chromosome 15"/>
</dbReference>
<feature type="compositionally biased region" description="Gly residues" evidence="1">
    <location>
        <begin position="10"/>
        <end position="28"/>
    </location>
</feature>
<keyword evidence="3" id="KW-1185">Reference proteome</keyword>
<name>A0ABN8Y932_RANTA</name>
<evidence type="ECO:0000313" key="3">
    <source>
        <dbReference type="Proteomes" id="UP001176941"/>
    </source>
</evidence>
<protein>
    <submittedName>
        <fullName evidence="2">Uncharacterized protein</fullName>
    </submittedName>
</protein>
<feature type="compositionally biased region" description="Basic and acidic residues" evidence="1">
    <location>
        <begin position="52"/>
        <end position="71"/>
    </location>
</feature>
<organism evidence="2 3">
    <name type="scientific">Rangifer tarandus platyrhynchus</name>
    <name type="common">Svalbard reindeer</name>
    <dbReference type="NCBI Taxonomy" id="3082113"/>
    <lineage>
        <taxon>Eukaryota</taxon>
        <taxon>Metazoa</taxon>
        <taxon>Chordata</taxon>
        <taxon>Craniata</taxon>
        <taxon>Vertebrata</taxon>
        <taxon>Euteleostomi</taxon>
        <taxon>Mammalia</taxon>
        <taxon>Eutheria</taxon>
        <taxon>Laurasiatheria</taxon>
        <taxon>Artiodactyla</taxon>
        <taxon>Ruminantia</taxon>
        <taxon>Pecora</taxon>
        <taxon>Cervidae</taxon>
        <taxon>Odocoileinae</taxon>
        <taxon>Rangifer</taxon>
    </lineage>
</organism>
<proteinExistence type="predicted"/>
<feature type="region of interest" description="Disordered" evidence="1">
    <location>
        <begin position="45"/>
        <end position="82"/>
    </location>
</feature>
<feature type="region of interest" description="Disordered" evidence="1">
    <location>
        <begin position="1"/>
        <end position="28"/>
    </location>
</feature>
<feature type="compositionally biased region" description="Low complexity" evidence="1">
    <location>
        <begin position="110"/>
        <end position="119"/>
    </location>
</feature>
<reference evidence="2" key="1">
    <citation type="submission" date="2023-04" db="EMBL/GenBank/DDBJ databases">
        <authorList>
            <consortium name="ELIXIR-Norway"/>
        </authorList>
    </citation>
    <scope>NUCLEOTIDE SEQUENCE [LARGE SCALE GENOMIC DNA]</scope>
</reference>
<evidence type="ECO:0000313" key="2">
    <source>
        <dbReference type="EMBL" id="CAI9157077.1"/>
    </source>
</evidence>
<evidence type="ECO:0000256" key="1">
    <source>
        <dbReference type="SAM" id="MobiDB-lite"/>
    </source>
</evidence>
<dbReference type="EMBL" id="OX459951">
    <property type="protein sequence ID" value="CAI9157077.1"/>
    <property type="molecule type" value="Genomic_DNA"/>
</dbReference>